<accession>A0A518CH36</accession>
<evidence type="ECO:0000259" key="2">
    <source>
        <dbReference type="Pfam" id="PF25372"/>
    </source>
</evidence>
<evidence type="ECO:0000313" key="4">
    <source>
        <dbReference type="Proteomes" id="UP000317178"/>
    </source>
</evidence>
<dbReference type="SMART" id="SM00367">
    <property type="entry name" value="LRR_CC"/>
    <property type="match status" value="6"/>
</dbReference>
<dbReference type="GO" id="GO:0031146">
    <property type="term" value="P:SCF-dependent proteasomal ubiquitin-dependent protein catabolic process"/>
    <property type="evidence" value="ECO:0007669"/>
    <property type="project" value="TreeGrafter"/>
</dbReference>
<reference evidence="3 4" key="1">
    <citation type="submission" date="2019-02" db="EMBL/GenBank/DDBJ databases">
        <title>Deep-cultivation of Planctomycetes and their phenomic and genomic characterization uncovers novel biology.</title>
        <authorList>
            <person name="Wiegand S."/>
            <person name="Jogler M."/>
            <person name="Boedeker C."/>
            <person name="Pinto D."/>
            <person name="Vollmers J."/>
            <person name="Rivas-Marin E."/>
            <person name="Kohn T."/>
            <person name="Peeters S.H."/>
            <person name="Heuer A."/>
            <person name="Rast P."/>
            <person name="Oberbeckmann S."/>
            <person name="Bunk B."/>
            <person name="Jeske O."/>
            <person name="Meyerdierks A."/>
            <person name="Storesund J.E."/>
            <person name="Kallscheuer N."/>
            <person name="Luecker S."/>
            <person name="Lage O.M."/>
            <person name="Pohl T."/>
            <person name="Merkel B.J."/>
            <person name="Hornburger P."/>
            <person name="Mueller R.-W."/>
            <person name="Bruemmer F."/>
            <person name="Labrenz M."/>
            <person name="Spormann A.M."/>
            <person name="Op den Camp H."/>
            <person name="Overmann J."/>
            <person name="Amann R."/>
            <person name="Jetten M.S.M."/>
            <person name="Mascher T."/>
            <person name="Medema M.H."/>
            <person name="Devos D.P."/>
            <person name="Kaster A.-K."/>
            <person name="Ovreas L."/>
            <person name="Rohde M."/>
            <person name="Galperin M.Y."/>
            <person name="Jogler C."/>
        </authorList>
    </citation>
    <scope>NUCLEOTIDE SEQUENCE [LARGE SCALE GENOMIC DNA]</scope>
    <source>
        <strain evidence="3 4">Pla110</strain>
    </source>
</reference>
<feature type="transmembrane region" description="Helical" evidence="1">
    <location>
        <begin position="25"/>
        <end position="44"/>
    </location>
</feature>
<protein>
    <submittedName>
        <fullName evidence="3">Leucine Rich repeats (2 copies)</fullName>
    </submittedName>
</protein>
<dbReference type="Pfam" id="PF25372">
    <property type="entry name" value="DUF7885"/>
    <property type="match status" value="1"/>
</dbReference>
<dbReference type="Gene3D" id="3.80.10.10">
    <property type="entry name" value="Ribonuclease Inhibitor"/>
    <property type="match status" value="4"/>
</dbReference>
<proteinExistence type="predicted"/>
<gene>
    <name evidence="3" type="ORF">Pla110_01880</name>
</gene>
<name>A0A518CH36_9PLAN</name>
<keyword evidence="4" id="KW-1185">Reference proteome</keyword>
<dbReference type="InterPro" id="IPR032675">
    <property type="entry name" value="LRR_dom_sf"/>
</dbReference>
<evidence type="ECO:0000313" key="3">
    <source>
        <dbReference type="EMBL" id="QDU78484.1"/>
    </source>
</evidence>
<keyword evidence="1" id="KW-0472">Membrane</keyword>
<keyword evidence="1" id="KW-1133">Transmembrane helix</keyword>
<feature type="domain" description="F-box/LRR-repeat protein 15-like leucin rich repeat" evidence="2">
    <location>
        <begin position="205"/>
        <end position="323"/>
    </location>
</feature>
<dbReference type="SUPFAM" id="SSF52047">
    <property type="entry name" value="RNI-like"/>
    <property type="match status" value="1"/>
</dbReference>
<dbReference type="PANTHER" id="PTHR13318">
    <property type="entry name" value="PARTNER OF PAIRED, ISOFORM B-RELATED"/>
    <property type="match status" value="1"/>
</dbReference>
<dbReference type="RefSeq" id="WP_144992282.1">
    <property type="nucleotide sequence ID" value="NZ_CP036281.1"/>
</dbReference>
<dbReference type="InterPro" id="IPR006553">
    <property type="entry name" value="Leu-rich_rpt_Cys-con_subtyp"/>
</dbReference>
<dbReference type="InterPro" id="IPR057207">
    <property type="entry name" value="FBXL15_LRR"/>
</dbReference>
<dbReference type="KEGG" id="plon:Pla110_01880"/>
<keyword evidence="1" id="KW-0812">Transmembrane</keyword>
<dbReference type="OrthoDB" id="232968at2"/>
<dbReference type="Proteomes" id="UP000317178">
    <property type="component" value="Chromosome"/>
</dbReference>
<dbReference type="AlphaFoldDB" id="A0A518CH36"/>
<dbReference type="Pfam" id="PF13516">
    <property type="entry name" value="LRR_6"/>
    <property type="match status" value="1"/>
</dbReference>
<evidence type="ECO:0000256" key="1">
    <source>
        <dbReference type="SAM" id="Phobius"/>
    </source>
</evidence>
<dbReference type="EMBL" id="CP036281">
    <property type="protein sequence ID" value="QDU78484.1"/>
    <property type="molecule type" value="Genomic_DNA"/>
</dbReference>
<organism evidence="3 4">
    <name type="scientific">Polystyrenella longa</name>
    <dbReference type="NCBI Taxonomy" id="2528007"/>
    <lineage>
        <taxon>Bacteria</taxon>
        <taxon>Pseudomonadati</taxon>
        <taxon>Planctomycetota</taxon>
        <taxon>Planctomycetia</taxon>
        <taxon>Planctomycetales</taxon>
        <taxon>Planctomycetaceae</taxon>
        <taxon>Polystyrenella</taxon>
    </lineage>
</organism>
<dbReference type="GO" id="GO:0019005">
    <property type="term" value="C:SCF ubiquitin ligase complex"/>
    <property type="evidence" value="ECO:0007669"/>
    <property type="project" value="TreeGrafter"/>
</dbReference>
<sequence length="484" mass="53707">MLTSEPDSAAQPDTPPAKTSPRYRYLKYSLLVLLLIVVFLFWKWDDLLLAMTPGLDAEAQQKIVAELEPLGIKSEQDAETGEIVKVFFPPQRTFTDDILLKLAGFDSLKELQIEDGPFTNQGLKVVRTMPNLERVFAGGTAITDSGLADLTRCPKLRILNLDRCTEISKEGWTQLKHFPNLQSLSVHDCEFGEEGAEAIAKHGALLEVRLSGAQHINKQAMSHIASIPGLQVFTLYSSRMKDESFVELAAATQLRMLEIDYCSNLTDKSMEAIGQLKKLQLLNMMGCQKISDDGLAMISGLEDMESLNIYLTGTTSSGLKHLQNMHQIKRIRFNALNATDEDIEPLANFLHLEGLYLPGADISDEALKPLQSLKELNTISLGGNQQFTGEGLKYLTGSKGVDKVVLANIPVGNDAILILQEFPELKQLVLRDVLVDDQAIPQLAKLESLEQIQLIFTGITRDEAKRLDELLPNCNVAFFQKQNP</sequence>
<dbReference type="InterPro" id="IPR001611">
    <property type="entry name" value="Leu-rich_rpt"/>
</dbReference>